<evidence type="ECO:0000259" key="4">
    <source>
        <dbReference type="SMART" id="SM00555"/>
    </source>
</evidence>
<evidence type="ECO:0000313" key="5">
    <source>
        <dbReference type="EMBL" id="KAH3682331.1"/>
    </source>
</evidence>
<feature type="compositionally biased region" description="Low complexity" evidence="3">
    <location>
        <begin position="838"/>
        <end position="858"/>
    </location>
</feature>
<dbReference type="GO" id="GO:0036267">
    <property type="term" value="P:invasive filamentous growth"/>
    <property type="evidence" value="ECO:0007669"/>
    <property type="project" value="TreeGrafter"/>
</dbReference>
<dbReference type="GO" id="GO:0007124">
    <property type="term" value="P:pseudohyphal growth"/>
    <property type="evidence" value="ECO:0007669"/>
    <property type="project" value="TreeGrafter"/>
</dbReference>
<feature type="region of interest" description="Disordered" evidence="3">
    <location>
        <begin position="690"/>
        <end position="943"/>
    </location>
</feature>
<evidence type="ECO:0000256" key="3">
    <source>
        <dbReference type="SAM" id="MobiDB-lite"/>
    </source>
</evidence>
<dbReference type="GO" id="GO:0000131">
    <property type="term" value="C:incipient cellular bud site"/>
    <property type="evidence" value="ECO:0007669"/>
    <property type="project" value="TreeGrafter"/>
</dbReference>
<feature type="compositionally biased region" description="Polar residues" evidence="3">
    <location>
        <begin position="215"/>
        <end position="244"/>
    </location>
</feature>
<proteinExistence type="predicted"/>
<dbReference type="GO" id="GO:0043332">
    <property type="term" value="C:mating projection tip"/>
    <property type="evidence" value="ECO:0007669"/>
    <property type="project" value="TreeGrafter"/>
</dbReference>
<dbReference type="InterPro" id="IPR013724">
    <property type="entry name" value="GIT_SHD"/>
</dbReference>
<keyword evidence="6" id="KW-1185">Reference proteome</keyword>
<feature type="region of interest" description="Disordered" evidence="3">
    <location>
        <begin position="125"/>
        <end position="159"/>
    </location>
</feature>
<dbReference type="InterPro" id="IPR022018">
    <property type="entry name" value="GIT1_C"/>
</dbReference>
<accession>A0A9P8Q1J5</accession>
<feature type="region of interest" description="Disordered" evidence="3">
    <location>
        <begin position="179"/>
        <end position="260"/>
    </location>
</feature>
<dbReference type="EMBL" id="JAEUBG010003778">
    <property type="protein sequence ID" value="KAH3682331.1"/>
    <property type="molecule type" value="Genomic_DNA"/>
</dbReference>
<dbReference type="SMART" id="SM00555">
    <property type="entry name" value="GIT"/>
    <property type="match status" value="2"/>
</dbReference>
<protein>
    <recommendedName>
        <fullName evidence="4">GIT Spa2 homology (SHD) domain-containing protein</fullName>
    </recommendedName>
</protein>
<feature type="region of interest" description="Disordered" evidence="3">
    <location>
        <begin position="585"/>
        <end position="670"/>
    </location>
</feature>
<dbReference type="OrthoDB" id="5588096at2759"/>
<feature type="compositionally biased region" description="Polar residues" evidence="3">
    <location>
        <begin position="756"/>
        <end position="765"/>
    </location>
</feature>
<dbReference type="AlphaFoldDB" id="A0A9P8Q1J5"/>
<organism evidence="5 6">
    <name type="scientific">Wickerhamomyces pijperi</name>
    <name type="common">Yeast</name>
    <name type="synonym">Pichia pijperi</name>
    <dbReference type="NCBI Taxonomy" id="599730"/>
    <lineage>
        <taxon>Eukaryota</taxon>
        <taxon>Fungi</taxon>
        <taxon>Dikarya</taxon>
        <taxon>Ascomycota</taxon>
        <taxon>Saccharomycotina</taxon>
        <taxon>Saccharomycetes</taxon>
        <taxon>Phaffomycetales</taxon>
        <taxon>Wickerhamomycetaceae</taxon>
        <taxon>Wickerhamomyces</taxon>
    </lineage>
</organism>
<feature type="coiled-coil region" evidence="2">
    <location>
        <begin position="281"/>
        <end position="311"/>
    </location>
</feature>
<keyword evidence="2" id="KW-0175">Coiled coil</keyword>
<dbReference type="GO" id="GO:0005934">
    <property type="term" value="C:cellular bud tip"/>
    <property type="evidence" value="ECO:0007669"/>
    <property type="project" value="TreeGrafter"/>
</dbReference>
<dbReference type="Gene3D" id="1.20.120.330">
    <property type="entry name" value="Nucleotidyltransferases domain 2"/>
    <property type="match status" value="1"/>
</dbReference>
<name>A0A9P8Q1J5_WICPI</name>
<feature type="compositionally biased region" description="Polar residues" evidence="3">
    <location>
        <begin position="636"/>
        <end position="662"/>
    </location>
</feature>
<comment type="caution">
    <text evidence="5">The sequence shown here is derived from an EMBL/GenBank/DDBJ whole genome shotgun (WGS) entry which is preliminary data.</text>
</comment>
<dbReference type="PANTHER" id="PTHR21601">
    <property type="entry name" value="SPA2 PROTEIN"/>
    <property type="match status" value="1"/>
</dbReference>
<dbReference type="Pfam" id="PF08518">
    <property type="entry name" value="GIT_SHD"/>
    <property type="match status" value="2"/>
</dbReference>
<feature type="compositionally biased region" description="Basic and acidic residues" evidence="3">
    <location>
        <begin position="204"/>
        <end position="214"/>
    </location>
</feature>
<feature type="compositionally biased region" description="Polar residues" evidence="3">
    <location>
        <begin position="905"/>
        <end position="921"/>
    </location>
</feature>
<dbReference type="GO" id="GO:1902716">
    <property type="term" value="C:cell cortex of growing cell tip"/>
    <property type="evidence" value="ECO:0007669"/>
    <property type="project" value="TreeGrafter"/>
</dbReference>
<dbReference type="Pfam" id="PF12205">
    <property type="entry name" value="GIT1_C"/>
    <property type="match status" value="1"/>
</dbReference>
<gene>
    <name evidence="5" type="ORF">WICPIJ_006703</name>
</gene>
<feature type="coiled-coil region" evidence="2">
    <location>
        <begin position="345"/>
        <end position="379"/>
    </location>
</feature>
<feature type="region of interest" description="Disordered" evidence="3">
    <location>
        <begin position="516"/>
        <end position="539"/>
    </location>
</feature>
<feature type="compositionally biased region" description="Polar residues" evidence="3">
    <location>
        <begin position="807"/>
        <end position="837"/>
    </location>
</feature>
<feature type="region of interest" description="Disordered" evidence="3">
    <location>
        <begin position="955"/>
        <end position="1023"/>
    </location>
</feature>
<dbReference type="GO" id="GO:0005078">
    <property type="term" value="F:MAP-kinase scaffold activity"/>
    <property type="evidence" value="ECO:0007669"/>
    <property type="project" value="TreeGrafter"/>
</dbReference>
<evidence type="ECO:0000256" key="1">
    <source>
        <dbReference type="ARBA" id="ARBA00022737"/>
    </source>
</evidence>
<reference evidence="5" key="1">
    <citation type="journal article" date="2021" name="Open Biol.">
        <title>Shared evolutionary footprints suggest mitochondrial oxidative damage underlies multiple complex I losses in fungi.</title>
        <authorList>
            <person name="Schikora-Tamarit M.A."/>
            <person name="Marcet-Houben M."/>
            <person name="Nosek J."/>
            <person name="Gabaldon T."/>
        </authorList>
    </citation>
    <scope>NUCLEOTIDE SEQUENCE</scope>
    <source>
        <strain evidence="5">CBS2887</strain>
    </source>
</reference>
<dbReference type="GO" id="GO:0005826">
    <property type="term" value="C:actomyosin contractile ring"/>
    <property type="evidence" value="ECO:0007669"/>
    <property type="project" value="TreeGrafter"/>
</dbReference>
<dbReference type="InterPro" id="IPR039892">
    <property type="entry name" value="Spa2/Sph1"/>
</dbReference>
<evidence type="ECO:0000313" key="6">
    <source>
        <dbReference type="Proteomes" id="UP000774326"/>
    </source>
</evidence>
<sequence length="1191" mass="131436">MSDMKPHEISRSHRRELVQYHITLKQFLSMSVAAKANPSRAVKAREKLLKLSPSQFFELGTDVYDELTRRIDESTNEPDFLLPKSSFHPRRNEAREKLGSLQATRFRDLASDILYEIERRKYHILPESKTPSPEKDLRNSMSPQSKHKPSKSIGSIDLADHNKEGVVTIQSATVIPTKADMDWGSDDEDLDPQNGKLLKSPLNAEKRQSYESHRTSNTSVVSASKNLNKSPQHQSRTSYGSNDIQHGFSPNGRGLSIGNGRNKDREIELLLDEGTKMDKVITELEQRNTLLQTKSDKFEQESIELKRLNETLNFKIQAMEREIHEKSESLSSSIRAQKRNEDALIEVKKEKSASEEASIDSLKREVVEWKSRFEELKFKKIEDLLTLDKISESSIKSLVSSNGVIPTNLVSALRSIVQKFLLDLNQSKRSQGVDVDELFSNVSDIVKISSKIAALSPLNAKAELIRAAISHAITTARYFAVYPELLPKLVIESAVSEITFSVFEFISELKLRSDDSDLPSSPINSTETTTFKGNAEDVSPVRPLRMGKKSFDSLTNGAPESVTPDGPRILSLTINSKLANDSDNIGKKPFNLGSRDSPISKTPQTSTPMKTGFPSVVSRFSPDVSERDATPVNGLRKSSSSNILSKVKQFEQQSEPVANSYNPKKASVSPLQSSIVDKFGGRKASGGVEIVQDFKPRNLSKDLSQDNSSASNSSTPIKNTRESPKPAQQRSSISSSSPISNRFSNDSLLKSPEGVSKTQTTSSDVLGSPRTVRAGSLETHSDSKKDFSSSPRSENDDSFNAFDLGNEISQNNNISKQYSPSDLKRQTSLNKAWNVSPTVGSSTTASSRTTAAVSTTSGITADNDSEEVIPESKAKNSLAAAFSDGPQQHHQDPTLDQVSADDSPKSMNRVTPLKVNNNVVNHTFPGNADSYDQDTIKSPKRTVSGGEQINQDALDAGHETTPNGSTSFRGNSSTVRGGEYEIADEIKPQTLEIKSNGHSTAEEDHNDEESDQEGTSYSKDRTEEEYDVRDFDIEDPDNTLSELLLYLEHQTVQVIETIQALLSSIKAPDSTNGELRSSVRAIDAVVSQMVEATNISMNQSRNAQLKDHGAWVVTILTDAGTRMLSLCAKDNDGSFDEDDHNDDNDYADKNFKQRLAGIAFDVAKSTKELVKIVEEANLKEEIEHLNARLVR</sequence>
<dbReference type="Proteomes" id="UP000774326">
    <property type="component" value="Unassembled WGS sequence"/>
</dbReference>
<dbReference type="PANTHER" id="PTHR21601:SF0">
    <property type="entry name" value="PROTEIN SPA2-RELATED"/>
    <property type="match status" value="1"/>
</dbReference>
<feature type="compositionally biased region" description="Low complexity" evidence="3">
    <location>
        <begin position="730"/>
        <end position="747"/>
    </location>
</feature>
<dbReference type="GO" id="GO:0007121">
    <property type="term" value="P:bipolar cellular bud site selection"/>
    <property type="evidence" value="ECO:0007669"/>
    <property type="project" value="TreeGrafter"/>
</dbReference>
<reference evidence="5" key="2">
    <citation type="submission" date="2021-01" db="EMBL/GenBank/DDBJ databases">
        <authorList>
            <person name="Schikora-Tamarit M.A."/>
        </authorList>
    </citation>
    <scope>NUCLEOTIDE SEQUENCE</scope>
    <source>
        <strain evidence="5">CBS2887</strain>
    </source>
</reference>
<keyword evidence="1" id="KW-0677">Repeat</keyword>
<evidence type="ECO:0000256" key="2">
    <source>
        <dbReference type="SAM" id="Coils"/>
    </source>
</evidence>
<feature type="domain" description="GIT Spa2 homology (SHD)" evidence="4">
    <location>
        <begin position="94"/>
        <end position="124"/>
    </location>
</feature>
<feature type="compositionally biased region" description="Polar residues" evidence="3">
    <location>
        <begin position="960"/>
        <end position="975"/>
    </location>
</feature>
<feature type="compositionally biased region" description="Low complexity" evidence="3">
    <location>
        <begin position="705"/>
        <end position="714"/>
    </location>
</feature>
<dbReference type="GO" id="GO:0005935">
    <property type="term" value="C:cellular bud neck"/>
    <property type="evidence" value="ECO:0007669"/>
    <property type="project" value="TreeGrafter"/>
</dbReference>
<feature type="compositionally biased region" description="Basic and acidic residues" evidence="3">
    <location>
        <begin position="692"/>
        <end position="704"/>
    </location>
</feature>
<feature type="domain" description="GIT Spa2 homology (SHD)" evidence="4">
    <location>
        <begin position="44"/>
        <end position="74"/>
    </location>
</feature>
<feature type="compositionally biased region" description="Polar residues" evidence="3">
    <location>
        <begin position="597"/>
        <end position="609"/>
    </location>
</feature>
<feature type="compositionally biased region" description="Polar residues" evidence="3">
    <location>
        <begin position="523"/>
        <end position="532"/>
    </location>
</feature>